<comment type="similarity">
    <text evidence="2 9">Belongs to the SecG family.</text>
</comment>
<dbReference type="InterPro" id="IPR004692">
    <property type="entry name" value="SecG"/>
</dbReference>
<keyword evidence="5 9" id="KW-0653">Protein transport</keyword>
<keyword evidence="7 9" id="KW-0811">Translocation</keyword>
<keyword evidence="9" id="KW-1003">Cell membrane</keyword>
<comment type="subcellular location">
    <subcellularLocation>
        <location evidence="9">Cell membrane</location>
        <topology evidence="9">Multi-pass membrane protein</topology>
    </subcellularLocation>
    <subcellularLocation>
        <location evidence="1">Membrane</location>
        <topology evidence="1">Multi-pass membrane protein</topology>
    </subcellularLocation>
</comment>
<keyword evidence="8 9" id="KW-0472">Membrane</keyword>
<keyword evidence="3 9" id="KW-0813">Transport</keyword>
<evidence type="ECO:0000256" key="6">
    <source>
        <dbReference type="ARBA" id="ARBA00022989"/>
    </source>
</evidence>
<dbReference type="GO" id="GO:0015450">
    <property type="term" value="F:protein-transporting ATPase activity"/>
    <property type="evidence" value="ECO:0007669"/>
    <property type="project" value="UniProtKB-UniRule"/>
</dbReference>
<proteinExistence type="inferred from homology"/>
<dbReference type="RefSeq" id="WP_015549579.1">
    <property type="nucleotide sequence ID" value="NZ_FMWK01000003.1"/>
</dbReference>
<protein>
    <recommendedName>
        <fullName evidence="9">Protein-export membrane protein SecG</fullName>
    </recommendedName>
</protein>
<comment type="function">
    <text evidence="9">Involved in protein export. Participates in an early event of protein translocation.</text>
</comment>
<organism evidence="10 11">
    <name type="scientific">Pseudobutyrivibrio xylanivorans</name>
    <dbReference type="NCBI Taxonomy" id="185007"/>
    <lineage>
        <taxon>Bacteria</taxon>
        <taxon>Bacillati</taxon>
        <taxon>Bacillota</taxon>
        <taxon>Clostridia</taxon>
        <taxon>Lachnospirales</taxon>
        <taxon>Lachnospiraceae</taxon>
        <taxon>Pseudobutyrivibrio</taxon>
    </lineage>
</organism>
<dbReference type="GO" id="GO:0005886">
    <property type="term" value="C:plasma membrane"/>
    <property type="evidence" value="ECO:0007669"/>
    <property type="project" value="UniProtKB-SubCell"/>
</dbReference>
<evidence type="ECO:0000256" key="8">
    <source>
        <dbReference type="ARBA" id="ARBA00023136"/>
    </source>
</evidence>
<reference evidence="10 11" key="1">
    <citation type="submission" date="2016-10" db="EMBL/GenBank/DDBJ databases">
        <authorList>
            <person name="de Groot N.N."/>
        </authorList>
    </citation>
    <scope>NUCLEOTIDE SEQUENCE [LARGE SCALE GENOMIC DNA]</scope>
    <source>
        <strain evidence="10 11">DSM 10317</strain>
    </source>
</reference>
<keyword evidence="6 9" id="KW-1133">Transmembrane helix</keyword>
<evidence type="ECO:0000256" key="7">
    <source>
        <dbReference type="ARBA" id="ARBA00023010"/>
    </source>
</evidence>
<evidence type="ECO:0000256" key="9">
    <source>
        <dbReference type="RuleBase" id="RU365087"/>
    </source>
</evidence>
<dbReference type="EMBL" id="FMWK01000003">
    <property type="protein sequence ID" value="SCZ77417.1"/>
    <property type="molecule type" value="Genomic_DNA"/>
</dbReference>
<sequence length="80" mass="8835">MQALKYVLIILLIVICVALTVIILFQEGKQNGLGSLSGQQFDSYWSRNKGRSREGLLVKLTSVCVILFFVLSAVLNIGSF</sequence>
<dbReference type="GO" id="GO:0009306">
    <property type="term" value="P:protein secretion"/>
    <property type="evidence" value="ECO:0007669"/>
    <property type="project" value="UniProtKB-UniRule"/>
</dbReference>
<evidence type="ECO:0000256" key="5">
    <source>
        <dbReference type="ARBA" id="ARBA00022927"/>
    </source>
</evidence>
<evidence type="ECO:0000256" key="1">
    <source>
        <dbReference type="ARBA" id="ARBA00004141"/>
    </source>
</evidence>
<keyword evidence="4 9" id="KW-0812">Transmembrane</keyword>
<dbReference type="Proteomes" id="UP000199428">
    <property type="component" value="Unassembled WGS sequence"/>
</dbReference>
<dbReference type="Pfam" id="PF03840">
    <property type="entry name" value="SecG"/>
    <property type="match status" value="1"/>
</dbReference>
<gene>
    <name evidence="10" type="ORF">SAMN02910350_00736</name>
</gene>
<evidence type="ECO:0000256" key="3">
    <source>
        <dbReference type="ARBA" id="ARBA00022448"/>
    </source>
</evidence>
<name>A0A1G5RTT4_PSEXY</name>
<dbReference type="AlphaFoldDB" id="A0A1G5RTT4"/>
<evidence type="ECO:0000256" key="2">
    <source>
        <dbReference type="ARBA" id="ARBA00008445"/>
    </source>
</evidence>
<dbReference type="PRINTS" id="PR01651">
    <property type="entry name" value="SECGEXPORT"/>
</dbReference>
<evidence type="ECO:0000313" key="11">
    <source>
        <dbReference type="Proteomes" id="UP000199428"/>
    </source>
</evidence>
<feature type="transmembrane region" description="Helical" evidence="9">
    <location>
        <begin position="56"/>
        <end position="77"/>
    </location>
</feature>
<evidence type="ECO:0000256" key="4">
    <source>
        <dbReference type="ARBA" id="ARBA00022692"/>
    </source>
</evidence>
<evidence type="ECO:0000313" key="10">
    <source>
        <dbReference type="EMBL" id="SCZ77417.1"/>
    </source>
</evidence>
<accession>A0A1G5RTT4</accession>
<feature type="transmembrane region" description="Helical" evidence="9">
    <location>
        <begin position="6"/>
        <end position="25"/>
    </location>
</feature>
<dbReference type="NCBIfam" id="TIGR00810">
    <property type="entry name" value="secG"/>
    <property type="match status" value="1"/>
</dbReference>